<name>A0A1H3KLY7_9BACT</name>
<reference evidence="2" key="1">
    <citation type="submission" date="2016-10" db="EMBL/GenBank/DDBJ databases">
        <authorList>
            <person name="Varghese N."/>
            <person name="Submissions S."/>
        </authorList>
    </citation>
    <scope>NUCLEOTIDE SEQUENCE [LARGE SCALE GENOMIC DNA]</scope>
    <source>
        <strain evidence="2">CGMCC 1.8975</strain>
    </source>
</reference>
<dbReference type="STRING" id="651662.SAMN04488069_109184"/>
<protein>
    <submittedName>
        <fullName evidence="1">Uncharacterized protein</fullName>
    </submittedName>
</protein>
<dbReference type="AlphaFoldDB" id="A0A1H3KLY7"/>
<accession>A0A1H3KLY7</accession>
<gene>
    <name evidence="1" type="ORF">SAMN04488069_109184</name>
</gene>
<evidence type="ECO:0000313" key="1">
    <source>
        <dbReference type="EMBL" id="SDY53060.1"/>
    </source>
</evidence>
<sequence length="238" mass="25366">MNNSKLSGLLACVGLLGGCTKEKLPPAVVLTGKVELVTEFGTPVVAGSGISTESIQVKTAVDSTATDPDGRYKVRGASRAQTLTFAKTYIGTYRMINYLPQKGQEVPLVKLGVRPSYTIASAYVKVGADSVYVQGVVGTENIPGLPPRRHRLFFQSGPVSPLNYSLSVGGETNIGNNRYIDAVPFSLLRAAGLLPGTPIQLKVYADNAYADTYLDSTGQKLVYPAVSYFGSNNVIFTY</sequence>
<dbReference type="RefSeq" id="WP_092741405.1">
    <property type="nucleotide sequence ID" value="NZ_FNOV01000009.1"/>
</dbReference>
<keyword evidence="2" id="KW-1185">Reference proteome</keyword>
<dbReference type="PROSITE" id="PS51257">
    <property type="entry name" value="PROKAR_LIPOPROTEIN"/>
    <property type="match status" value="1"/>
</dbReference>
<dbReference type="EMBL" id="FNOV01000009">
    <property type="protein sequence ID" value="SDY53060.1"/>
    <property type="molecule type" value="Genomic_DNA"/>
</dbReference>
<evidence type="ECO:0000313" key="2">
    <source>
        <dbReference type="Proteomes" id="UP000199249"/>
    </source>
</evidence>
<dbReference type="Proteomes" id="UP000199249">
    <property type="component" value="Unassembled WGS sequence"/>
</dbReference>
<proteinExistence type="predicted"/>
<organism evidence="1 2">
    <name type="scientific">Hymenobacter psychrophilus</name>
    <dbReference type="NCBI Taxonomy" id="651662"/>
    <lineage>
        <taxon>Bacteria</taxon>
        <taxon>Pseudomonadati</taxon>
        <taxon>Bacteroidota</taxon>
        <taxon>Cytophagia</taxon>
        <taxon>Cytophagales</taxon>
        <taxon>Hymenobacteraceae</taxon>
        <taxon>Hymenobacter</taxon>
    </lineage>
</organism>